<protein>
    <submittedName>
        <fullName evidence="8">Sigma-70 family RNA polymerase sigma factor</fullName>
    </submittedName>
</protein>
<feature type="domain" description="RNA polymerase sigma-70 region 4" evidence="7">
    <location>
        <begin position="114"/>
        <end position="163"/>
    </location>
</feature>
<proteinExistence type="inferred from homology"/>
<evidence type="ECO:0000259" key="7">
    <source>
        <dbReference type="Pfam" id="PF04545"/>
    </source>
</evidence>
<dbReference type="InterPro" id="IPR013325">
    <property type="entry name" value="RNA_pol_sigma_r2"/>
</dbReference>
<accession>A0AAU0UK64</accession>
<feature type="domain" description="RNA polymerase sigma-70 region 2" evidence="6">
    <location>
        <begin position="21"/>
        <end position="88"/>
    </location>
</feature>
<dbReference type="GO" id="GO:0003677">
    <property type="term" value="F:DNA binding"/>
    <property type="evidence" value="ECO:0007669"/>
    <property type="project" value="UniProtKB-KW"/>
</dbReference>
<organism evidence="8 9">
    <name type="scientific">Metallumcola ferriviriculae</name>
    <dbReference type="NCBI Taxonomy" id="3039180"/>
    <lineage>
        <taxon>Bacteria</taxon>
        <taxon>Bacillati</taxon>
        <taxon>Bacillota</taxon>
        <taxon>Clostridia</taxon>
        <taxon>Neomoorellales</taxon>
        <taxon>Desulfitibacteraceae</taxon>
        <taxon>Metallumcola</taxon>
    </lineage>
</organism>
<dbReference type="Proteomes" id="UP001329915">
    <property type="component" value="Chromosome"/>
</dbReference>
<evidence type="ECO:0000259" key="6">
    <source>
        <dbReference type="Pfam" id="PF04542"/>
    </source>
</evidence>
<dbReference type="InterPro" id="IPR039425">
    <property type="entry name" value="RNA_pol_sigma-70-like"/>
</dbReference>
<dbReference type="InterPro" id="IPR007627">
    <property type="entry name" value="RNA_pol_sigma70_r2"/>
</dbReference>
<dbReference type="RefSeq" id="WP_366923571.1">
    <property type="nucleotide sequence ID" value="NZ_CP121694.1"/>
</dbReference>
<dbReference type="SUPFAM" id="SSF88946">
    <property type="entry name" value="Sigma2 domain of RNA polymerase sigma factors"/>
    <property type="match status" value="1"/>
</dbReference>
<dbReference type="InterPro" id="IPR036388">
    <property type="entry name" value="WH-like_DNA-bd_sf"/>
</dbReference>
<dbReference type="PANTHER" id="PTHR43133">
    <property type="entry name" value="RNA POLYMERASE ECF-TYPE SIGMA FACTO"/>
    <property type="match status" value="1"/>
</dbReference>
<dbReference type="InterPro" id="IPR014284">
    <property type="entry name" value="RNA_pol_sigma-70_dom"/>
</dbReference>
<evidence type="ECO:0000256" key="1">
    <source>
        <dbReference type="ARBA" id="ARBA00010641"/>
    </source>
</evidence>
<evidence type="ECO:0000313" key="9">
    <source>
        <dbReference type="Proteomes" id="UP001329915"/>
    </source>
</evidence>
<evidence type="ECO:0000313" key="8">
    <source>
        <dbReference type="EMBL" id="WRO20685.1"/>
    </source>
</evidence>
<dbReference type="CDD" id="cd06171">
    <property type="entry name" value="Sigma70_r4"/>
    <property type="match status" value="1"/>
</dbReference>
<dbReference type="Pfam" id="PF04545">
    <property type="entry name" value="Sigma70_r4"/>
    <property type="match status" value="1"/>
</dbReference>
<keyword evidence="2" id="KW-0805">Transcription regulation</keyword>
<dbReference type="NCBIfam" id="TIGR02937">
    <property type="entry name" value="sigma70-ECF"/>
    <property type="match status" value="1"/>
</dbReference>
<dbReference type="GO" id="GO:0016987">
    <property type="term" value="F:sigma factor activity"/>
    <property type="evidence" value="ECO:0007669"/>
    <property type="project" value="UniProtKB-KW"/>
</dbReference>
<dbReference type="KEGG" id="dbc:MFMK1_000474"/>
<evidence type="ECO:0000256" key="3">
    <source>
        <dbReference type="ARBA" id="ARBA00023082"/>
    </source>
</evidence>
<dbReference type="GO" id="GO:0006352">
    <property type="term" value="P:DNA-templated transcription initiation"/>
    <property type="evidence" value="ECO:0007669"/>
    <property type="project" value="InterPro"/>
</dbReference>
<keyword evidence="9" id="KW-1185">Reference proteome</keyword>
<dbReference type="AlphaFoldDB" id="A0AAU0UK64"/>
<keyword evidence="4" id="KW-0238">DNA-binding</keyword>
<dbReference type="SUPFAM" id="SSF88659">
    <property type="entry name" value="Sigma3 and sigma4 domains of RNA polymerase sigma factors"/>
    <property type="match status" value="1"/>
</dbReference>
<dbReference type="EMBL" id="CP121694">
    <property type="protein sequence ID" value="WRO20685.1"/>
    <property type="molecule type" value="Genomic_DNA"/>
</dbReference>
<keyword evidence="5" id="KW-0804">Transcription</keyword>
<reference evidence="8 9" key="1">
    <citation type="submission" date="2023-04" db="EMBL/GenBank/DDBJ databases">
        <authorList>
            <person name="Hsu D."/>
        </authorList>
    </citation>
    <scope>NUCLEOTIDE SEQUENCE [LARGE SCALE GENOMIC DNA]</scope>
    <source>
        <strain evidence="8 9">MK1</strain>
    </source>
</reference>
<evidence type="ECO:0000256" key="2">
    <source>
        <dbReference type="ARBA" id="ARBA00023015"/>
    </source>
</evidence>
<evidence type="ECO:0000256" key="4">
    <source>
        <dbReference type="ARBA" id="ARBA00023125"/>
    </source>
</evidence>
<dbReference type="InterPro" id="IPR007630">
    <property type="entry name" value="RNA_pol_sigma70_r4"/>
</dbReference>
<name>A0AAU0UK64_9FIRM</name>
<dbReference type="InterPro" id="IPR013324">
    <property type="entry name" value="RNA_pol_sigma_r3/r4-like"/>
</dbReference>
<dbReference type="Gene3D" id="1.10.1740.10">
    <property type="match status" value="1"/>
</dbReference>
<gene>
    <name evidence="8" type="ORF">MFMK1_000474</name>
</gene>
<sequence length="173" mass="19911">MNEIKIIKAAQRGDRQAYEKLVEIYDTQLFRTAYGILGNREDALDAVQDAFWQGLKSISRLSDPVVFRSWLTRILVNKCMDLLRKNKRVVVCEDFSQLSQPGNDIELSIDMAAALAKLGDKYRLILSLRYFQDLSISEIAHVLECPEGTVKSRLHYALMKLKQELKYGREVVK</sequence>
<dbReference type="Pfam" id="PF04542">
    <property type="entry name" value="Sigma70_r2"/>
    <property type="match status" value="1"/>
</dbReference>
<dbReference type="Gene3D" id="1.10.10.10">
    <property type="entry name" value="Winged helix-like DNA-binding domain superfamily/Winged helix DNA-binding domain"/>
    <property type="match status" value="1"/>
</dbReference>
<dbReference type="PANTHER" id="PTHR43133:SF51">
    <property type="entry name" value="RNA POLYMERASE SIGMA FACTOR"/>
    <property type="match status" value="1"/>
</dbReference>
<evidence type="ECO:0000256" key="5">
    <source>
        <dbReference type="ARBA" id="ARBA00023163"/>
    </source>
</evidence>
<comment type="similarity">
    <text evidence="1">Belongs to the sigma-70 factor family. ECF subfamily.</text>
</comment>
<keyword evidence="3" id="KW-0731">Sigma factor</keyword>